<dbReference type="OrthoDB" id="526316at2759"/>
<evidence type="ECO:0000313" key="6">
    <source>
        <dbReference type="Proteomes" id="UP000559256"/>
    </source>
</evidence>
<evidence type="ECO:0000256" key="1">
    <source>
        <dbReference type="ARBA" id="ARBA00022729"/>
    </source>
</evidence>
<evidence type="ECO:0000256" key="3">
    <source>
        <dbReference type="SAM" id="SignalP"/>
    </source>
</evidence>
<proteinExistence type="predicted"/>
<dbReference type="GO" id="GO:0042597">
    <property type="term" value="C:periplasmic space"/>
    <property type="evidence" value="ECO:0007669"/>
    <property type="project" value="InterPro"/>
</dbReference>
<dbReference type="Gene3D" id="1.50.10.100">
    <property type="entry name" value="Chondroitin AC/alginate lyase"/>
    <property type="match status" value="1"/>
</dbReference>
<gene>
    <name evidence="5" type="ORF">D9758_016911</name>
</gene>
<feature type="signal peptide" evidence="3">
    <location>
        <begin position="1"/>
        <end position="23"/>
    </location>
</feature>
<dbReference type="GO" id="GO:0016829">
    <property type="term" value="F:lyase activity"/>
    <property type="evidence" value="ECO:0007669"/>
    <property type="project" value="UniProtKB-KW"/>
</dbReference>
<dbReference type="SUPFAM" id="SSF48230">
    <property type="entry name" value="Chondroitin AC/alginate lyase"/>
    <property type="match status" value="1"/>
</dbReference>
<evidence type="ECO:0000313" key="5">
    <source>
        <dbReference type="EMBL" id="KAF5335431.1"/>
    </source>
</evidence>
<dbReference type="InterPro" id="IPR008929">
    <property type="entry name" value="Chondroitin_lyas"/>
</dbReference>
<dbReference type="EMBL" id="JAACJM010000243">
    <property type="protein sequence ID" value="KAF5335431.1"/>
    <property type="molecule type" value="Genomic_DNA"/>
</dbReference>
<accession>A0A8H5C6E8</accession>
<comment type="caution">
    <text evidence="5">The sequence shown here is derived from an EMBL/GenBank/DDBJ whole genome shotgun (WGS) entry which is preliminary data.</text>
</comment>
<organism evidence="5 6">
    <name type="scientific">Tetrapyrgos nigripes</name>
    <dbReference type="NCBI Taxonomy" id="182062"/>
    <lineage>
        <taxon>Eukaryota</taxon>
        <taxon>Fungi</taxon>
        <taxon>Dikarya</taxon>
        <taxon>Basidiomycota</taxon>
        <taxon>Agaricomycotina</taxon>
        <taxon>Agaricomycetes</taxon>
        <taxon>Agaricomycetidae</taxon>
        <taxon>Agaricales</taxon>
        <taxon>Marasmiineae</taxon>
        <taxon>Marasmiaceae</taxon>
        <taxon>Tetrapyrgos</taxon>
    </lineage>
</organism>
<keyword evidence="1 3" id="KW-0732">Signal</keyword>
<dbReference type="Pfam" id="PF05426">
    <property type="entry name" value="Alginate_lyase"/>
    <property type="match status" value="1"/>
</dbReference>
<dbReference type="Proteomes" id="UP000559256">
    <property type="component" value="Unassembled WGS sequence"/>
</dbReference>
<evidence type="ECO:0000256" key="2">
    <source>
        <dbReference type="ARBA" id="ARBA00023239"/>
    </source>
</evidence>
<keyword evidence="2" id="KW-0456">Lyase</keyword>
<name>A0A8H5C6E8_9AGAR</name>
<evidence type="ECO:0000259" key="4">
    <source>
        <dbReference type="Pfam" id="PF05426"/>
    </source>
</evidence>
<feature type="domain" description="Alginate lyase" evidence="4">
    <location>
        <begin position="116"/>
        <end position="244"/>
    </location>
</feature>
<feature type="chain" id="PRO_5034109352" description="Alginate lyase domain-containing protein" evidence="3">
    <location>
        <begin position="24"/>
        <end position="411"/>
    </location>
</feature>
<dbReference type="PROSITE" id="PS51257">
    <property type="entry name" value="PROKAR_LIPOPROTEIN"/>
    <property type="match status" value="1"/>
</dbReference>
<sequence length="411" mass="44526">MFSKLSLSLLAFLLSHLFLAISCTPVANPGDNHYATVSNISARAPSTFTHPGVLIDRAQLDFIKQKVNSGQQPWTDAYNSMLSDSLGSLSRTPSPTTTVECGPTSTPNVGCTAERQDALAAYAMSLAWYISGSTQYAQKAISYMNAWAKTIKGHTNSNAPLQTGWSGASWARAAEIIRYTNAGWAASDVTAFENMLRNVYLPTLIKGSSSNGNWELVMMEAAIGIAVFLEDKTSYDTAMNKFLARVPAYIYLLSDGDTPKTSPEDNLNSRSAIVNYWQGQSTFQANGIAQETCRDFVHTGYGLSSISHVAETSRIQGTDLYTGDVGTRLRYGLGFHSQFQVGAASKPSWLCVNKNLNLGLGPITEVGFNALSTRLGNAMTNTQKLTEQQRPAGTNFLFVGWETLTHADNTA</sequence>
<keyword evidence="6" id="KW-1185">Reference proteome</keyword>
<reference evidence="5 6" key="1">
    <citation type="journal article" date="2020" name="ISME J.">
        <title>Uncovering the hidden diversity of litter-decomposition mechanisms in mushroom-forming fungi.</title>
        <authorList>
            <person name="Floudas D."/>
            <person name="Bentzer J."/>
            <person name="Ahren D."/>
            <person name="Johansson T."/>
            <person name="Persson P."/>
            <person name="Tunlid A."/>
        </authorList>
    </citation>
    <scope>NUCLEOTIDE SEQUENCE [LARGE SCALE GENOMIC DNA]</scope>
    <source>
        <strain evidence="5 6">CBS 291.85</strain>
    </source>
</reference>
<dbReference type="AlphaFoldDB" id="A0A8H5C6E8"/>
<dbReference type="InterPro" id="IPR008397">
    <property type="entry name" value="Alginate_lyase_dom"/>
</dbReference>
<protein>
    <recommendedName>
        <fullName evidence="4">Alginate lyase domain-containing protein</fullName>
    </recommendedName>
</protein>